<dbReference type="Gene3D" id="2.40.50.140">
    <property type="entry name" value="Nucleic acid-binding proteins"/>
    <property type="match status" value="1"/>
</dbReference>
<evidence type="ECO:0000256" key="2">
    <source>
        <dbReference type="ARBA" id="ARBA00022448"/>
    </source>
</evidence>
<keyword evidence="7" id="KW-0472">Membrane</keyword>
<evidence type="ECO:0000259" key="8">
    <source>
        <dbReference type="PROSITE" id="PS50893"/>
    </source>
</evidence>
<dbReference type="PROSITE" id="PS50893">
    <property type="entry name" value="ABC_TRANSPORTER_2"/>
    <property type="match status" value="1"/>
</dbReference>
<dbReference type="CDD" id="cd03259">
    <property type="entry name" value="ABC_Carb_Solutes_like"/>
    <property type="match status" value="1"/>
</dbReference>
<keyword evidence="6" id="KW-1278">Translocase</keyword>
<evidence type="ECO:0000256" key="4">
    <source>
        <dbReference type="ARBA" id="ARBA00022741"/>
    </source>
</evidence>
<organism evidence="9 10">
    <name type="scientific">Octadecabacter antarcticus 307</name>
    <dbReference type="NCBI Taxonomy" id="391626"/>
    <lineage>
        <taxon>Bacteria</taxon>
        <taxon>Pseudomonadati</taxon>
        <taxon>Pseudomonadota</taxon>
        <taxon>Alphaproteobacteria</taxon>
        <taxon>Rhodobacterales</taxon>
        <taxon>Roseobacteraceae</taxon>
        <taxon>Octadecabacter</taxon>
    </lineage>
</organism>
<gene>
    <name evidence="9" type="ORF">OAN307_c20130</name>
</gene>
<evidence type="ECO:0000313" key="9">
    <source>
        <dbReference type="EMBL" id="AGI67656.1"/>
    </source>
</evidence>
<dbReference type="HOGENOM" id="CLU_000604_1_1_5"/>
<dbReference type="SMART" id="SM00382">
    <property type="entry name" value="AAA"/>
    <property type="match status" value="1"/>
</dbReference>
<proteinExistence type="inferred from homology"/>
<sequence length="372" mass="40109">MTKIKLKGLQKSFGALNIFKDLDLTIEDQSYVCLIGPSGCGKSTLMRIIAGLEEADGGQILFDGEDVSALGCADRDVGMAFQNYALYPHLDVAGNLKFPLLAPRHRGLYSKKEIADRVDSVAELLEISHLLHRTIGQLSGGQQQRVSLGRSLIRRPKVLLLDEPVTHLDARLRYAMRSELRRIHEVMGTTTIHVTHDQQEALAMSDHLVLLRDGGIEQQGPPMEIYTEPQTSFTAGFLGDPPRSIGTVPLRRVCHGFELVLGTTPLALPAQLGDACEGLTDENVTIALPASAINLASAGGAPIAGTVTAHEMIEGAQRIVLDVGGVRFTAQSAQVRHVAIGDSLSASVDISRAQLFSAKTGRRLTTKVKETL</sequence>
<keyword evidence="5 9" id="KW-0067">ATP-binding</keyword>
<dbReference type="GO" id="GO:0015408">
    <property type="term" value="F:ABC-type ferric iron transporter activity"/>
    <property type="evidence" value="ECO:0007669"/>
    <property type="project" value="InterPro"/>
</dbReference>
<dbReference type="PROSITE" id="PS00211">
    <property type="entry name" value="ABC_TRANSPORTER_1"/>
    <property type="match status" value="1"/>
</dbReference>
<dbReference type="Pfam" id="PF00005">
    <property type="entry name" value="ABC_tran"/>
    <property type="match status" value="1"/>
</dbReference>
<protein>
    <submittedName>
        <fullName evidence="9">ABC transporter ATP-binding protein</fullName>
    </submittedName>
</protein>
<dbReference type="InterPro" id="IPR012340">
    <property type="entry name" value="NA-bd_OB-fold"/>
</dbReference>
<dbReference type="InterPro" id="IPR027417">
    <property type="entry name" value="P-loop_NTPase"/>
</dbReference>
<dbReference type="SUPFAM" id="SSF50331">
    <property type="entry name" value="MOP-like"/>
    <property type="match status" value="1"/>
</dbReference>
<dbReference type="PANTHER" id="PTHR43875">
    <property type="entry name" value="MALTODEXTRIN IMPORT ATP-BINDING PROTEIN MSMX"/>
    <property type="match status" value="1"/>
</dbReference>
<dbReference type="OrthoDB" id="9802264at2"/>
<accession>M9RB71</accession>
<dbReference type="InterPro" id="IPR003593">
    <property type="entry name" value="AAA+_ATPase"/>
</dbReference>
<dbReference type="KEGG" id="oat:OAN307_c20130"/>
<evidence type="ECO:0000256" key="1">
    <source>
        <dbReference type="ARBA" id="ARBA00005417"/>
    </source>
</evidence>
<dbReference type="InterPro" id="IPR015853">
    <property type="entry name" value="ABC_transpr_FbpC"/>
</dbReference>
<dbReference type="InterPro" id="IPR017871">
    <property type="entry name" value="ABC_transporter-like_CS"/>
</dbReference>
<keyword evidence="3" id="KW-1003">Cell membrane</keyword>
<dbReference type="FunFam" id="3.40.50.300:FF:000042">
    <property type="entry name" value="Maltose/maltodextrin ABC transporter, ATP-binding protein"/>
    <property type="match status" value="1"/>
</dbReference>
<dbReference type="InterPro" id="IPR003439">
    <property type="entry name" value="ABC_transporter-like_ATP-bd"/>
</dbReference>
<comment type="similarity">
    <text evidence="1">Belongs to the ABC transporter superfamily.</text>
</comment>
<evidence type="ECO:0000313" key="10">
    <source>
        <dbReference type="Proteomes" id="UP000005307"/>
    </source>
</evidence>
<evidence type="ECO:0000256" key="6">
    <source>
        <dbReference type="ARBA" id="ARBA00022967"/>
    </source>
</evidence>
<evidence type="ECO:0000256" key="5">
    <source>
        <dbReference type="ARBA" id="ARBA00022840"/>
    </source>
</evidence>
<name>M9RB71_9RHOB</name>
<keyword evidence="2" id="KW-0813">Transport</keyword>
<dbReference type="STRING" id="391626.OAN307_c20130"/>
<keyword evidence="4" id="KW-0547">Nucleotide-binding</keyword>
<dbReference type="GO" id="GO:0016887">
    <property type="term" value="F:ATP hydrolysis activity"/>
    <property type="evidence" value="ECO:0007669"/>
    <property type="project" value="InterPro"/>
</dbReference>
<dbReference type="Gene3D" id="2.40.50.100">
    <property type="match status" value="1"/>
</dbReference>
<dbReference type="eggNOG" id="COG3842">
    <property type="taxonomic scope" value="Bacteria"/>
</dbReference>
<dbReference type="EMBL" id="CP003740">
    <property type="protein sequence ID" value="AGI67656.1"/>
    <property type="molecule type" value="Genomic_DNA"/>
</dbReference>
<dbReference type="InterPro" id="IPR047641">
    <property type="entry name" value="ABC_transpr_MalK/UgpC-like"/>
</dbReference>
<dbReference type="InterPro" id="IPR008995">
    <property type="entry name" value="Mo/tungstate-bd_C_term_dom"/>
</dbReference>
<dbReference type="AlphaFoldDB" id="M9RB71"/>
<feature type="domain" description="ABC transporter" evidence="8">
    <location>
        <begin position="4"/>
        <end position="238"/>
    </location>
</feature>
<dbReference type="GO" id="GO:0005524">
    <property type="term" value="F:ATP binding"/>
    <property type="evidence" value="ECO:0007669"/>
    <property type="project" value="UniProtKB-KW"/>
</dbReference>
<reference evidence="9 10" key="1">
    <citation type="journal article" date="2013" name="PLoS ONE">
        <title>Poles Apart: Arctic and Antarctic Octadecabacter strains Share High Genome Plasticity and a New Type of Xanthorhodopsin.</title>
        <authorList>
            <person name="Vollmers J."/>
            <person name="Voget S."/>
            <person name="Dietrich S."/>
            <person name="Gollnow K."/>
            <person name="Smits M."/>
            <person name="Meyer K."/>
            <person name="Brinkhoff T."/>
            <person name="Simon M."/>
            <person name="Daniel R."/>
        </authorList>
    </citation>
    <scope>NUCLEOTIDE SEQUENCE [LARGE SCALE GENOMIC DNA]</scope>
    <source>
        <strain evidence="9 10">307</strain>
    </source>
</reference>
<evidence type="ECO:0000256" key="7">
    <source>
        <dbReference type="ARBA" id="ARBA00023136"/>
    </source>
</evidence>
<dbReference type="GO" id="GO:0055052">
    <property type="term" value="C:ATP-binding cassette (ABC) transporter complex, substrate-binding subunit-containing"/>
    <property type="evidence" value="ECO:0007669"/>
    <property type="project" value="TreeGrafter"/>
</dbReference>
<dbReference type="Gene3D" id="3.40.50.300">
    <property type="entry name" value="P-loop containing nucleotide triphosphate hydrolases"/>
    <property type="match status" value="1"/>
</dbReference>
<dbReference type="SUPFAM" id="SSF52540">
    <property type="entry name" value="P-loop containing nucleoside triphosphate hydrolases"/>
    <property type="match status" value="1"/>
</dbReference>
<dbReference type="Proteomes" id="UP000005307">
    <property type="component" value="Chromosome"/>
</dbReference>
<dbReference type="RefSeq" id="WP_015499681.1">
    <property type="nucleotide sequence ID" value="NC_020911.1"/>
</dbReference>
<dbReference type="PANTHER" id="PTHR43875:SF15">
    <property type="entry name" value="TREHALOSE IMPORT ATP-BINDING PROTEIN SUGC"/>
    <property type="match status" value="1"/>
</dbReference>
<keyword evidence="10" id="KW-1185">Reference proteome</keyword>
<evidence type="ECO:0000256" key="3">
    <source>
        <dbReference type="ARBA" id="ARBA00022475"/>
    </source>
</evidence>